<dbReference type="AlphaFoldDB" id="A0AAV7Y7J3"/>
<accession>A0AAV7Y7J3</accession>
<feature type="domain" description="Endonuclease/exonuclease/phosphatase" evidence="1">
    <location>
        <begin position="17"/>
        <end position="267"/>
    </location>
</feature>
<evidence type="ECO:0000313" key="3">
    <source>
        <dbReference type="Proteomes" id="UP001146793"/>
    </source>
</evidence>
<dbReference type="Proteomes" id="UP001146793">
    <property type="component" value="Unassembled WGS sequence"/>
</dbReference>
<dbReference type="PANTHER" id="PTHR12121:SF31">
    <property type="entry name" value="FAMILY PROTEIN, PUTATIVE, EXPRESSED-RELATED"/>
    <property type="match status" value="1"/>
</dbReference>
<organism evidence="2 3">
    <name type="scientific">Anaeramoeba flamelloides</name>
    <dbReference type="NCBI Taxonomy" id="1746091"/>
    <lineage>
        <taxon>Eukaryota</taxon>
        <taxon>Metamonada</taxon>
        <taxon>Anaeramoebidae</taxon>
        <taxon>Anaeramoeba</taxon>
    </lineage>
</organism>
<sequence length="281" mass="32738">MTTTKTEQSKNTLKISTFNILAPCYKRLNPGRESTKPDLWKSRQTDILDLLSETKSDIFCIQELWFDTLFMEKVKQKFTGYEGIGVKRPNRMDGLGIFVKKSTYNLLDFESLKLNDEGYRVALLAHIQSKSDSSMQFLIVNTHLTFPHTKLELKLRLWQVKRIIKWTKRINSSKSLPVIFTGDFNLIHDNVYRHVKNQGFESCFEQSNKREPYVTHQNHRSEQVCTDFIFLKTGTKCNTKCSSNNSYLLPKGLSDENFPKEFCISDHRPLVSKLSFEQSNK</sequence>
<dbReference type="GO" id="GO:0000175">
    <property type="term" value="F:3'-5'-RNA exonuclease activity"/>
    <property type="evidence" value="ECO:0007669"/>
    <property type="project" value="TreeGrafter"/>
</dbReference>
<proteinExistence type="predicted"/>
<name>A0AAV7Y7J3_9EUKA</name>
<dbReference type="PANTHER" id="PTHR12121">
    <property type="entry name" value="CARBON CATABOLITE REPRESSOR PROTEIN 4"/>
    <property type="match status" value="1"/>
</dbReference>
<gene>
    <name evidence="2" type="ORF">M0812_27918</name>
</gene>
<evidence type="ECO:0000313" key="2">
    <source>
        <dbReference type="EMBL" id="KAJ3425474.1"/>
    </source>
</evidence>
<reference evidence="2" key="1">
    <citation type="submission" date="2022-08" db="EMBL/GenBank/DDBJ databases">
        <title>Novel sulphate-reducing endosymbionts in the free-living metamonad Anaeramoeba.</title>
        <authorList>
            <person name="Jerlstrom-Hultqvist J."/>
            <person name="Cepicka I."/>
            <person name="Gallot-Lavallee L."/>
            <person name="Salas-Leiva D."/>
            <person name="Curtis B.A."/>
            <person name="Zahonova K."/>
            <person name="Pipaliya S."/>
            <person name="Dacks J."/>
            <person name="Roger A.J."/>
        </authorList>
    </citation>
    <scope>NUCLEOTIDE SEQUENCE</scope>
    <source>
        <strain evidence="2">Busselton2</strain>
    </source>
</reference>
<dbReference type="InterPro" id="IPR050410">
    <property type="entry name" value="CCR4/nocturin_mRNA_transcr"/>
</dbReference>
<dbReference type="SUPFAM" id="SSF56219">
    <property type="entry name" value="DNase I-like"/>
    <property type="match status" value="1"/>
</dbReference>
<evidence type="ECO:0000259" key="1">
    <source>
        <dbReference type="Pfam" id="PF03372"/>
    </source>
</evidence>
<dbReference type="Pfam" id="PF03372">
    <property type="entry name" value="Exo_endo_phos"/>
    <property type="match status" value="1"/>
</dbReference>
<dbReference type="InterPro" id="IPR036691">
    <property type="entry name" value="Endo/exonu/phosph_ase_sf"/>
</dbReference>
<comment type="caution">
    <text evidence="2">The sequence shown here is derived from an EMBL/GenBank/DDBJ whole genome shotgun (WGS) entry which is preliminary data.</text>
</comment>
<dbReference type="EMBL" id="JANTQA010000070">
    <property type="protein sequence ID" value="KAJ3425474.1"/>
    <property type="molecule type" value="Genomic_DNA"/>
</dbReference>
<dbReference type="Gene3D" id="3.60.10.10">
    <property type="entry name" value="Endonuclease/exonuclease/phosphatase"/>
    <property type="match status" value="1"/>
</dbReference>
<protein>
    <recommendedName>
        <fullName evidence="1">Endonuclease/exonuclease/phosphatase domain-containing protein</fullName>
    </recommendedName>
</protein>
<dbReference type="InterPro" id="IPR005135">
    <property type="entry name" value="Endo/exonuclease/phosphatase"/>
</dbReference>